<evidence type="ECO:0000313" key="2">
    <source>
        <dbReference type="Proteomes" id="UP001457282"/>
    </source>
</evidence>
<evidence type="ECO:0000313" key="1">
    <source>
        <dbReference type="EMBL" id="KAK9944408.1"/>
    </source>
</evidence>
<reference evidence="1 2" key="1">
    <citation type="journal article" date="2023" name="G3 (Bethesda)">
        <title>A chromosome-length genome assembly and annotation of blackberry (Rubus argutus, cv. 'Hillquist').</title>
        <authorList>
            <person name="Bruna T."/>
            <person name="Aryal R."/>
            <person name="Dudchenko O."/>
            <person name="Sargent D.J."/>
            <person name="Mead D."/>
            <person name="Buti M."/>
            <person name="Cavallini A."/>
            <person name="Hytonen T."/>
            <person name="Andres J."/>
            <person name="Pham M."/>
            <person name="Weisz D."/>
            <person name="Mascagni F."/>
            <person name="Usai G."/>
            <person name="Natali L."/>
            <person name="Bassil N."/>
            <person name="Fernandez G.E."/>
            <person name="Lomsadze A."/>
            <person name="Armour M."/>
            <person name="Olukolu B."/>
            <person name="Poorten T."/>
            <person name="Britton C."/>
            <person name="Davik J."/>
            <person name="Ashrafi H."/>
            <person name="Aiden E.L."/>
            <person name="Borodovsky M."/>
            <person name="Worthington M."/>
        </authorList>
    </citation>
    <scope>NUCLEOTIDE SEQUENCE [LARGE SCALE GENOMIC DNA]</scope>
    <source>
        <strain evidence="1">PI 553951</strain>
    </source>
</reference>
<gene>
    <name evidence="1" type="ORF">M0R45_009978</name>
</gene>
<keyword evidence="2" id="KW-1185">Reference proteome</keyword>
<dbReference type="Proteomes" id="UP001457282">
    <property type="component" value="Unassembled WGS sequence"/>
</dbReference>
<proteinExistence type="predicted"/>
<sequence>MFTLLILHHEDALIRHMHMHMIEVGHLKKLGGRSVLLVSFVSWSLTNAFVPIDPKNVKTIYGFGSVAYCCVWQSRGGARISFQEGP</sequence>
<accession>A0AAW1Y5L0</accession>
<protein>
    <submittedName>
        <fullName evidence="1">Uncharacterized protein</fullName>
    </submittedName>
</protein>
<dbReference type="EMBL" id="JBEDUW010000002">
    <property type="protein sequence ID" value="KAK9944408.1"/>
    <property type="molecule type" value="Genomic_DNA"/>
</dbReference>
<comment type="caution">
    <text evidence="1">The sequence shown here is derived from an EMBL/GenBank/DDBJ whole genome shotgun (WGS) entry which is preliminary data.</text>
</comment>
<name>A0AAW1Y5L0_RUBAR</name>
<organism evidence="1 2">
    <name type="scientific">Rubus argutus</name>
    <name type="common">Southern blackberry</name>
    <dbReference type="NCBI Taxonomy" id="59490"/>
    <lineage>
        <taxon>Eukaryota</taxon>
        <taxon>Viridiplantae</taxon>
        <taxon>Streptophyta</taxon>
        <taxon>Embryophyta</taxon>
        <taxon>Tracheophyta</taxon>
        <taxon>Spermatophyta</taxon>
        <taxon>Magnoliopsida</taxon>
        <taxon>eudicotyledons</taxon>
        <taxon>Gunneridae</taxon>
        <taxon>Pentapetalae</taxon>
        <taxon>rosids</taxon>
        <taxon>fabids</taxon>
        <taxon>Rosales</taxon>
        <taxon>Rosaceae</taxon>
        <taxon>Rosoideae</taxon>
        <taxon>Rosoideae incertae sedis</taxon>
        <taxon>Rubus</taxon>
    </lineage>
</organism>
<dbReference type="AlphaFoldDB" id="A0AAW1Y5L0"/>